<dbReference type="InterPro" id="IPR032350">
    <property type="entry name" value="Nbr1_FW"/>
</dbReference>
<evidence type="ECO:0000259" key="8">
    <source>
        <dbReference type="PROSITE" id="PS51745"/>
    </source>
</evidence>
<protein>
    <submittedName>
        <fullName evidence="9">Protein JOKA2</fullName>
    </submittedName>
</protein>
<feature type="region of interest" description="Disordered" evidence="6">
    <location>
        <begin position="423"/>
        <end position="442"/>
    </location>
</feature>
<dbReference type="Pfam" id="PF00564">
    <property type="entry name" value="PB1"/>
    <property type="match status" value="1"/>
</dbReference>
<dbReference type="Pfam" id="PF16158">
    <property type="entry name" value="N_BRCA1_IG"/>
    <property type="match status" value="1"/>
</dbReference>
<gene>
    <name evidence="9" type="ORF">Sradi_4071800</name>
</gene>
<dbReference type="InterPro" id="IPR053793">
    <property type="entry name" value="PB1-like"/>
</dbReference>
<name>A0AAW2PKK9_SESRA</name>
<feature type="region of interest" description="Disordered" evidence="6">
    <location>
        <begin position="96"/>
        <end position="115"/>
    </location>
</feature>
<reference evidence="9" key="1">
    <citation type="submission" date="2020-06" db="EMBL/GenBank/DDBJ databases">
        <authorList>
            <person name="Li T."/>
            <person name="Hu X."/>
            <person name="Zhang T."/>
            <person name="Song X."/>
            <person name="Zhang H."/>
            <person name="Dai N."/>
            <person name="Sheng W."/>
            <person name="Hou X."/>
            <person name="Wei L."/>
        </authorList>
    </citation>
    <scope>NUCLEOTIDE SEQUENCE</scope>
    <source>
        <strain evidence="9">G02</strain>
        <tissue evidence="9">Leaf</tissue>
    </source>
</reference>
<accession>A0AAW2PKK9</accession>
<keyword evidence="5" id="KW-0968">Cytoplasmic vesicle</keyword>
<keyword evidence="3" id="KW-0863">Zinc-finger</keyword>
<reference evidence="9" key="2">
    <citation type="journal article" date="2024" name="Plant">
        <title>Genomic evolution and insights into agronomic trait innovations of Sesamum species.</title>
        <authorList>
            <person name="Miao H."/>
            <person name="Wang L."/>
            <person name="Qu L."/>
            <person name="Liu H."/>
            <person name="Sun Y."/>
            <person name="Le M."/>
            <person name="Wang Q."/>
            <person name="Wei S."/>
            <person name="Zheng Y."/>
            <person name="Lin W."/>
            <person name="Duan Y."/>
            <person name="Cao H."/>
            <person name="Xiong S."/>
            <person name="Wang X."/>
            <person name="Wei L."/>
            <person name="Li C."/>
            <person name="Ma Q."/>
            <person name="Ju M."/>
            <person name="Zhao R."/>
            <person name="Li G."/>
            <person name="Mu C."/>
            <person name="Tian Q."/>
            <person name="Mei H."/>
            <person name="Zhang T."/>
            <person name="Gao T."/>
            <person name="Zhang H."/>
        </authorList>
    </citation>
    <scope>NUCLEOTIDE SEQUENCE</scope>
    <source>
        <strain evidence="9">G02</strain>
    </source>
</reference>
<dbReference type="FunFam" id="2.60.40.10:FF:000199">
    <property type="entry name" value="next to BRCA1 gene 1 protein-like"/>
    <property type="match status" value="1"/>
</dbReference>
<evidence type="ECO:0000256" key="1">
    <source>
        <dbReference type="ARBA" id="ARBA00004419"/>
    </source>
</evidence>
<dbReference type="Gene3D" id="1.10.8.10">
    <property type="entry name" value="DNA helicase RuvA subunit, C-terminal domain"/>
    <property type="match status" value="2"/>
</dbReference>
<dbReference type="GO" id="GO:0008270">
    <property type="term" value="F:zinc ion binding"/>
    <property type="evidence" value="ECO:0007669"/>
    <property type="project" value="UniProtKB-KW"/>
</dbReference>
<feature type="region of interest" description="Disordered" evidence="6">
    <location>
        <begin position="326"/>
        <end position="364"/>
    </location>
</feature>
<proteinExistence type="predicted"/>
<feature type="domain" description="PB1" evidence="8">
    <location>
        <begin position="6"/>
        <end position="90"/>
    </location>
</feature>
<dbReference type="EMBL" id="JACGWJ010000017">
    <property type="protein sequence ID" value="KAL0356249.1"/>
    <property type="molecule type" value="Genomic_DNA"/>
</dbReference>
<organism evidence="9">
    <name type="scientific">Sesamum radiatum</name>
    <name type="common">Black benniseed</name>
    <dbReference type="NCBI Taxonomy" id="300843"/>
    <lineage>
        <taxon>Eukaryota</taxon>
        <taxon>Viridiplantae</taxon>
        <taxon>Streptophyta</taxon>
        <taxon>Embryophyta</taxon>
        <taxon>Tracheophyta</taxon>
        <taxon>Spermatophyta</taxon>
        <taxon>Magnoliopsida</taxon>
        <taxon>eudicotyledons</taxon>
        <taxon>Gunneridae</taxon>
        <taxon>Pentapetalae</taxon>
        <taxon>asterids</taxon>
        <taxon>lamiids</taxon>
        <taxon>Lamiales</taxon>
        <taxon>Pedaliaceae</taxon>
        <taxon>Sesamum</taxon>
    </lineage>
</organism>
<dbReference type="Gene3D" id="3.10.20.90">
    <property type="entry name" value="Phosphatidylinositol 3-kinase Catalytic Subunit, Chain A, domain 1"/>
    <property type="match status" value="1"/>
</dbReference>
<dbReference type="GO" id="GO:0005776">
    <property type="term" value="C:autophagosome"/>
    <property type="evidence" value="ECO:0007669"/>
    <property type="project" value="UniProtKB-SubCell"/>
</dbReference>
<dbReference type="InterPro" id="IPR009060">
    <property type="entry name" value="UBA-like_sf"/>
</dbReference>
<evidence type="ECO:0000256" key="5">
    <source>
        <dbReference type="ARBA" id="ARBA00023329"/>
    </source>
</evidence>
<feature type="compositionally biased region" description="Polar residues" evidence="6">
    <location>
        <begin position="182"/>
        <end position="198"/>
    </location>
</feature>
<dbReference type="AlphaFoldDB" id="A0AAW2PKK9"/>
<dbReference type="PANTHER" id="PTHR20930:SF0">
    <property type="entry name" value="PROTEIN ILRUN"/>
    <property type="match status" value="1"/>
</dbReference>
<evidence type="ECO:0000256" key="6">
    <source>
        <dbReference type="SAM" id="MobiDB-lite"/>
    </source>
</evidence>
<dbReference type="InterPro" id="IPR013783">
    <property type="entry name" value="Ig-like_fold"/>
</dbReference>
<evidence type="ECO:0000256" key="3">
    <source>
        <dbReference type="ARBA" id="ARBA00022771"/>
    </source>
</evidence>
<evidence type="ECO:0000313" key="9">
    <source>
        <dbReference type="EMBL" id="KAL0356249.1"/>
    </source>
</evidence>
<comment type="subcellular location">
    <subcellularLocation>
        <location evidence="1">Cytoplasmic vesicle</location>
        <location evidence="1">Autophagosome</location>
    </subcellularLocation>
</comment>
<dbReference type="SMART" id="SM00666">
    <property type="entry name" value="PB1"/>
    <property type="match status" value="1"/>
</dbReference>
<dbReference type="SUPFAM" id="SSF54277">
    <property type="entry name" value="CAD &amp; PB1 domains"/>
    <property type="match status" value="1"/>
</dbReference>
<evidence type="ECO:0000256" key="4">
    <source>
        <dbReference type="ARBA" id="ARBA00022833"/>
    </source>
</evidence>
<dbReference type="PROSITE" id="PS51745">
    <property type="entry name" value="PB1"/>
    <property type="match status" value="1"/>
</dbReference>
<feature type="region of interest" description="Disordered" evidence="6">
    <location>
        <begin position="182"/>
        <end position="239"/>
    </location>
</feature>
<dbReference type="Pfam" id="PF24932">
    <property type="entry name" value="UBA_NBR1_C"/>
    <property type="match status" value="1"/>
</dbReference>
<evidence type="ECO:0000259" key="7">
    <source>
        <dbReference type="PROSITE" id="PS50030"/>
    </source>
</evidence>
<dbReference type="PANTHER" id="PTHR20930">
    <property type="entry name" value="OVARIAN CARCINOMA ANTIGEN CA125-RELATED"/>
    <property type="match status" value="1"/>
</dbReference>
<keyword evidence="2" id="KW-0479">Metal-binding</keyword>
<dbReference type="SUPFAM" id="SSF57850">
    <property type="entry name" value="RING/U-box"/>
    <property type="match status" value="1"/>
</dbReference>
<feature type="domain" description="UBA" evidence="7">
    <location>
        <begin position="808"/>
        <end position="849"/>
    </location>
</feature>
<dbReference type="CDD" id="cd14947">
    <property type="entry name" value="NBR1_like"/>
    <property type="match status" value="1"/>
</dbReference>
<comment type="caution">
    <text evidence="9">The sequence shown here is derived from an EMBL/GenBank/DDBJ whole genome shotgun (WGS) entry which is preliminary data.</text>
</comment>
<dbReference type="InterPro" id="IPR000270">
    <property type="entry name" value="PB1_dom"/>
</dbReference>
<sequence length="927" mass="101886">MEAASTVVIKVKYGDMLRRFSAPIIDEELGLSMDGLREKILSLFSFAPDTKLMLSYIDEDGDVVTLVDADDLRDVVKQGLNPIRITVKLSSEKTARRFNSSSESSTPLRSPRVQPPLQNLQAGVSEILKTVPEPLRATLTKLSTDLTSKVSSSAPGVTEFVDYFSKVGLSYLVQLSESQTRVQPTTNNDALETSQALTETKDSTMSKIDAATLKVPSNGREEQSSKSGESLTKVQPEETMEHNKVKLINVTGGNMETSSSEVIGLKAVSSALGNVSVGKQEKVKKIKERELKEKFKKIKEHYLNEKSHLISSHSLVPLKKKLGKSSCTSVNLPSDGNNVPTEKEVHEPSEPLVGPKTADTSAPHPMKGDCLDERMRCVFPGGLWASPGSIWGPANSVSSNLPVSLSGPSPRYKCSFSGTPVGSTSAAPLSPTSQAVPFRSSSSQNDSIGIVFHRGVRCDGCGVHPITGPRKVDYDLCRICFSEIGNDTDYIKMERPVVRRNHMSEGFYDSNQAPMLPEVSEIKSCASKLDSCFIQDVNVFDGTIVAPLTRFIKIWRMRNNGMVVWPQKTQLIWIGGHRFSSRSSIELEIPAAGLPVDHELDIMVDFIAPELPGQYISYWRMVSPSGQKFGQRVWVLIQVDASVRGTPYESIRSLNLNLPPVTNGLIGSETVNAEAEPIAKDSEPKHNNSKKMAEIVEPVLDLQPNNFQDMKFPINDSLLVADGASSSVCFADPSVPCPVIHMLDPPLPPEPTTSAKVDTLELPGKMAGNGASNSIPDPIIHMLDQSPPPAAAISSSEESAVELPAKKEVEEQLLRELEEMGFKHVALNREILRMNDYDLEQAVNDLCGGVDWDSILEDLWEMVRFPSTIQCQKDPPFLFDSLVMQYKYKIWMLMQGFHDTEMNKMLLKKNNGSIKRVVMDLITAGKI</sequence>
<dbReference type="SUPFAM" id="SSF46934">
    <property type="entry name" value="UBA-like"/>
    <property type="match status" value="1"/>
</dbReference>
<keyword evidence="4" id="KW-0862">Zinc</keyword>
<dbReference type="Gene3D" id="2.60.40.10">
    <property type="entry name" value="Immunoglobulins"/>
    <property type="match status" value="1"/>
</dbReference>
<feature type="compositionally biased region" description="Polar residues" evidence="6">
    <location>
        <begin position="326"/>
        <end position="340"/>
    </location>
</feature>
<dbReference type="InterPro" id="IPR015940">
    <property type="entry name" value="UBA"/>
</dbReference>
<dbReference type="PROSITE" id="PS50030">
    <property type="entry name" value="UBA"/>
    <property type="match status" value="1"/>
</dbReference>
<dbReference type="GO" id="GO:0031410">
    <property type="term" value="C:cytoplasmic vesicle"/>
    <property type="evidence" value="ECO:0007669"/>
    <property type="project" value="UniProtKB-KW"/>
</dbReference>
<dbReference type="InterPro" id="IPR056893">
    <property type="entry name" value="UBA_Nbr1_C"/>
</dbReference>
<evidence type="ECO:0000256" key="2">
    <source>
        <dbReference type="ARBA" id="ARBA00022723"/>
    </source>
</evidence>